<gene>
    <name evidence="6" type="ORF">HRI_000925900</name>
</gene>
<dbReference type="GO" id="GO:0005543">
    <property type="term" value="F:phospholipid binding"/>
    <property type="evidence" value="ECO:0007669"/>
    <property type="project" value="TreeGrafter"/>
</dbReference>
<dbReference type="PANTHER" id="PTHR12276:SF113">
    <property type="entry name" value="ENTH_VHS FAMILY PROTEIN"/>
    <property type="match status" value="1"/>
</dbReference>
<dbReference type="PROSITE" id="PS50942">
    <property type="entry name" value="ENTH"/>
    <property type="match status" value="1"/>
</dbReference>
<dbReference type="GO" id="GO:0005886">
    <property type="term" value="C:plasma membrane"/>
    <property type="evidence" value="ECO:0007669"/>
    <property type="project" value="TreeGrafter"/>
</dbReference>
<keyword evidence="7" id="KW-1185">Reference proteome</keyword>
<evidence type="ECO:0000256" key="3">
    <source>
        <dbReference type="ARBA" id="ARBA00023034"/>
    </source>
</evidence>
<dbReference type="GO" id="GO:0005794">
    <property type="term" value="C:Golgi apparatus"/>
    <property type="evidence" value="ECO:0007669"/>
    <property type="project" value="UniProtKB-SubCell"/>
</dbReference>
<evidence type="ECO:0000256" key="1">
    <source>
        <dbReference type="ARBA" id="ARBA00004132"/>
    </source>
</evidence>
<evidence type="ECO:0000259" key="5">
    <source>
        <dbReference type="PROSITE" id="PS50942"/>
    </source>
</evidence>
<dbReference type="GO" id="GO:0030125">
    <property type="term" value="C:clathrin vesicle coat"/>
    <property type="evidence" value="ECO:0007669"/>
    <property type="project" value="TreeGrafter"/>
</dbReference>
<protein>
    <recommendedName>
        <fullName evidence="5">ENTH domain-containing protein</fullName>
    </recommendedName>
</protein>
<dbReference type="AlphaFoldDB" id="A0A9W7H946"/>
<keyword evidence="3" id="KW-0333">Golgi apparatus</keyword>
<dbReference type="InterPro" id="IPR013809">
    <property type="entry name" value="ENTH"/>
</dbReference>
<comment type="subcellular location">
    <subcellularLocation>
        <location evidence="1">Cytoplasmic vesicle</location>
        <location evidence="1">Clathrin-coated vesicle</location>
    </subcellularLocation>
    <subcellularLocation>
        <location evidence="2">Golgi apparatus</location>
    </subcellularLocation>
</comment>
<dbReference type="Gene3D" id="1.25.40.90">
    <property type="match status" value="1"/>
</dbReference>
<dbReference type="SUPFAM" id="SSF48464">
    <property type="entry name" value="ENTH/VHS domain"/>
    <property type="match status" value="1"/>
</dbReference>
<proteinExistence type="predicted"/>
<evidence type="ECO:0000256" key="4">
    <source>
        <dbReference type="ARBA" id="ARBA00023329"/>
    </source>
</evidence>
<feature type="domain" description="ENTH" evidence="5">
    <location>
        <begin position="26"/>
        <end position="159"/>
    </location>
</feature>
<evidence type="ECO:0000313" key="7">
    <source>
        <dbReference type="Proteomes" id="UP001165190"/>
    </source>
</evidence>
<evidence type="ECO:0000256" key="2">
    <source>
        <dbReference type="ARBA" id="ARBA00004555"/>
    </source>
</evidence>
<dbReference type="GO" id="GO:0030276">
    <property type="term" value="F:clathrin binding"/>
    <property type="evidence" value="ECO:0007669"/>
    <property type="project" value="TreeGrafter"/>
</dbReference>
<dbReference type="InterPro" id="IPR008942">
    <property type="entry name" value="ENTH_VHS"/>
</dbReference>
<accession>A0A9W7H946</accession>
<dbReference type="Pfam" id="PF01417">
    <property type="entry name" value="ENTH"/>
    <property type="match status" value="1"/>
</dbReference>
<evidence type="ECO:0000313" key="6">
    <source>
        <dbReference type="EMBL" id="GMI72566.1"/>
    </source>
</evidence>
<dbReference type="GO" id="GO:0005768">
    <property type="term" value="C:endosome"/>
    <property type="evidence" value="ECO:0007669"/>
    <property type="project" value="TreeGrafter"/>
</dbReference>
<dbReference type="SMART" id="SM00273">
    <property type="entry name" value="ENTH"/>
    <property type="match status" value="1"/>
</dbReference>
<dbReference type="OrthoDB" id="4033880at2759"/>
<dbReference type="EMBL" id="BSYR01000010">
    <property type="protein sequence ID" value="GMI72566.1"/>
    <property type="molecule type" value="Genomic_DNA"/>
</dbReference>
<keyword evidence="4" id="KW-0968">Cytoplasmic vesicle</keyword>
<name>A0A9W7H946_HIBTR</name>
<comment type="caution">
    <text evidence="6">The sequence shown here is derived from an EMBL/GenBank/DDBJ whole genome shotgun (WGS) entry which is preliminary data.</text>
</comment>
<organism evidence="6 7">
    <name type="scientific">Hibiscus trionum</name>
    <name type="common">Flower of an hour</name>
    <dbReference type="NCBI Taxonomy" id="183268"/>
    <lineage>
        <taxon>Eukaryota</taxon>
        <taxon>Viridiplantae</taxon>
        <taxon>Streptophyta</taxon>
        <taxon>Embryophyta</taxon>
        <taxon>Tracheophyta</taxon>
        <taxon>Spermatophyta</taxon>
        <taxon>Magnoliopsida</taxon>
        <taxon>eudicotyledons</taxon>
        <taxon>Gunneridae</taxon>
        <taxon>Pentapetalae</taxon>
        <taxon>rosids</taxon>
        <taxon>malvids</taxon>
        <taxon>Malvales</taxon>
        <taxon>Malvaceae</taxon>
        <taxon>Malvoideae</taxon>
        <taxon>Hibiscus</taxon>
    </lineage>
</organism>
<dbReference type="Proteomes" id="UP001165190">
    <property type="component" value="Unassembled WGS sequence"/>
</dbReference>
<reference evidence="6" key="1">
    <citation type="submission" date="2023-05" db="EMBL/GenBank/DDBJ databases">
        <title>Genome and transcriptome analyses reveal genes involved in the formation of fine ridges on petal epidermal cells in Hibiscus trionum.</title>
        <authorList>
            <person name="Koshimizu S."/>
            <person name="Masuda S."/>
            <person name="Ishii T."/>
            <person name="Shirasu K."/>
            <person name="Hoshino A."/>
            <person name="Arita M."/>
        </authorList>
    </citation>
    <scope>NUCLEOTIDE SEQUENCE</scope>
    <source>
        <strain evidence="6">Hamamatsu line</strain>
    </source>
</reference>
<sequence length="257" mass="30318">MGSLVMQEFKKQASFFFREKIKTARLALTDVTPVQLLTEEATDGNMLSPSACKMAVISKAAFEVDDYWRIVEILHRRLSKFDTRNWRESYNALVLLDHLLAHGPLRVAEEFQRDQHSIKQMANFQFIDDKRFNWGLSVRKLSERILKLLENESFLKEERSRARKLRIGIKGFGRFNQISSSNDQSFNNNGRFGSQLYFHQKDEEEEDYFWEFKERFPSKKGIKNYSLTPWKVLEDNGEKEHPFCEDEKKDIAESLLS</sequence>
<dbReference type="CDD" id="cd03571">
    <property type="entry name" value="ENTH"/>
    <property type="match status" value="1"/>
</dbReference>
<dbReference type="PANTHER" id="PTHR12276">
    <property type="entry name" value="EPSIN/ENT-RELATED"/>
    <property type="match status" value="1"/>
</dbReference>
<dbReference type="GO" id="GO:0006897">
    <property type="term" value="P:endocytosis"/>
    <property type="evidence" value="ECO:0007669"/>
    <property type="project" value="TreeGrafter"/>
</dbReference>